<evidence type="ECO:0000256" key="3">
    <source>
        <dbReference type="ARBA" id="ARBA00022475"/>
    </source>
</evidence>
<dbReference type="AlphaFoldDB" id="A0A851GPY6"/>
<protein>
    <submittedName>
        <fullName evidence="8">GlsB/YeaQ/YmgE family stress response membrane protein</fullName>
    </submittedName>
</protein>
<keyword evidence="3" id="KW-1003">Cell membrane</keyword>
<accession>A0A851GPY6</accession>
<evidence type="ECO:0000256" key="2">
    <source>
        <dbReference type="ARBA" id="ARBA00011006"/>
    </source>
</evidence>
<evidence type="ECO:0000256" key="7">
    <source>
        <dbReference type="SAM" id="Phobius"/>
    </source>
</evidence>
<dbReference type="RefSeq" id="WP_178932981.1">
    <property type="nucleotide sequence ID" value="NZ_JACBAZ010000004.1"/>
</dbReference>
<dbReference type="EMBL" id="JACBAZ010000004">
    <property type="protein sequence ID" value="NWK56214.1"/>
    <property type="molecule type" value="Genomic_DNA"/>
</dbReference>
<proteinExistence type="inferred from homology"/>
<evidence type="ECO:0000313" key="8">
    <source>
        <dbReference type="EMBL" id="NWK56214.1"/>
    </source>
</evidence>
<gene>
    <name evidence="8" type="ORF">HW115_11380</name>
</gene>
<feature type="transmembrane region" description="Helical" evidence="7">
    <location>
        <begin position="25"/>
        <end position="45"/>
    </location>
</feature>
<dbReference type="GO" id="GO:0005886">
    <property type="term" value="C:plasma membrane"/>
    <property type="evidence" value="ECO:0007669"/>
    <property type="project" value="UniProtKB-SubCell"/>
</dbReference>
<dbReference type="PANTHER" id="PTHR33884:SF3">
    <property type="entry name" value="UPF0410 PROTEIN YMGE"/>
    <property type="match status" value="1"/>
</dbReference>
<organism evidence="8 9">
    <name type="scientific">Oceaniferula marina</name>
    <dbReference type="NCBI Taxonomy" id="2748318"/>
    <lineage>
        <taxon>Bacteria</taxon>
        <taxon>Pseudomonadati</taxon>
        <taxon>Verrucomicrobiota</taxon>
        <taxon>Verrucomicrobiia</taxon>
        <taxon>Verrucomicrobiales</taxon>
        <taxon>Verrucomicrobiaceae</taxon>
        <taxon>Oceaniferula</taxon>
    </lineage>
</organism>
<comment type="similarity">
    <text evidence="2">Belongs to the UPF0410 family.</text>
</comment>
<dbReference type="InterPro" id="IPR007341">
    <property type="entry name" value="Transgly_assoc"/>
</dbReference>
<dbReference type="PANTHER" id="PTHR33884">
    <property type="entry name" value="UPF0410 PROTEIN YMGE"/>
    <property type="match status" value="1"/>
</dbReference>
<evidence type="ECO:0000256" key="5">
    <source>
        <dbReference type="ARBA" id="ARBA00022989"/>
    </source>
</evidence>
<keyword evidence="9" id="KW-1185">Reference proteome</keyword>
<evidence type="ECO:0000256" key="6">
    <source>
        <dbReference type="ARBA" id="ARBA00023136"/>
    </source>
</evidence>
<keyword evidence="4 7" id="KW-0812">Transmembrane</keyword>
<keyword evidence="6 7" id="KW-0472">Membrane</keyword>
<reference evidence="8 9" key="1">
    <citation type="submission" date="2020-07" db="EMBL/GenBank/DDBJ databases">
        <title>Roseicoccus Jingziensis gen. nov., sp. nov., isolated from coastal seawater.</title>
        <authorList>
            <person name="Feng X."/>
        </authorList>
    </citation>
    <scope>NUCLEOTIDE SEQUENCE [LARGE SCALE GENOMIC DNA]</scope>
    <source>
        <strain evidence="8 9">N1E253</strain>
    </source>
</reference>
<evidence type="ECO:0000256" key="4">
    <source>
        <dbReference type="ARBA" id="ARBA00022692"/>
    </source>
</evidence>
<comment type="subcellular location">
    <subcellularLocation>
        <location evidence="1">Cell membrane</location>
        <topology evidence="1">Multi-pass membrane protein</topology>
    </subcellularLocation>
</comment>
<feature type="transmembrane region" description="Helical" evidence="7">
    <location>
        <begin position="57"/>
        <end position="80"/>
    </location>
</feature>
<name>A0A851GPY6_9BACT</name>
<keyword evidence="5 7" id="KW-1133">Transmembrane helix</keyword>
<evidence type="ECO:0000256" key="1">
    <source>
        <dbReference type="ARBA" id="ARBA00004651"/>
    </source>
</evidence>
<sequence length="85" mass="8744">MIGWILLGLIAGALAKWIMPGNDPGGFFVTVLIGIAGAFVGGWIGKILDFLPASNPGGMIPGVGSILTATLGAVVLLFLYRKMKS</sequence>
<evidence type="ECO:0000313" key="9">
    <source>
        <dbReference type="Proteomes" id="UP000557872"/>
    </source>
</evidence>
<comment type="caution">
    <text evidence="8">The sequence shown here is derived from an EMBL/GenBank/DDBJ whole genome shotgun (WGS) entry which is preliminary data.</text>
</comment>
<dbReference type="Pfam" id="PF04226">
    <property type="entry name" value="Transgly_assoc"/>
    <property type="match status" value="1"/>
</dbReference>
<dbReference type="Proteomes" id="UP000557872">
    <property type="component" value="Unassembled WGS sequence"/>
</dbReference>